<dbReference type="GO" id="GO:0051119">
    <property type="term" value="F:sugar transmembrane transporter activity"/>
    <property type="evidence" value="ECO:0007669"/>
    <property type="project" value="InterPro"/>
</dbReference>
<evidence type="ECO:0000256" key="2">
    <source>
        <dbReference type="ARBA" id="ARBA00007809"/>
    </source>
</evidence>
<sequence>MSETQAAIFSALGIGLAVTLNLTPIKSLLKAKKTKDLKEISHLYLLVVAFNYASWFSYSIKMNQTGSWVNALVCLILDLIWVLFYHIIKGDWKSFVPIFLILLGSIEVALFMLFPAYVIGFAAIALLISLFAAPIEQLGYVFRLKDHNYIDVSITSTLIITAVVWIMYGFAVGDWIIVGPNIAGMAFSIFQEIVYFWARGVIPCPIFACLHSKMGKKPLIISEEKSEEIQKDLV</sequence>
<keyword evidence="5 9" id="KW-0812">Transmembrane</keyword>
<dbReference type="Proteomes" id="UP001162131">
    <property type="component" value="Unassembled WGS sequence"/>
</dbReference>
<feature type="transmembrane region" description="Helical" evidence="9">
    <location>
        <begin position="66"/>
        <end position="88"/>
    </location>
</feature>
<evidence type="ECO:0000256" key="8">
    <source>
        <dbReference type="ARBA" id="ARBA00023136"/>
    </source>
</evidence>
<keyword evidence="8 9" id="KW-0472">Membrane</keyword>
<dbReference type="AlphaFoldDB" id="A0AAU9K2U2"/>
<evidence type="ECO:0008006" key="12">
    <source>
        <dbReference type="Google" id="ProtNLM"/>
    </source>
</evidence>
<keyword evidence="4" id="KW-0762">Sugar transport</keyword>
<evidence type="ECO:0000256" key="3">
    <source>
        <dbReference type="ARBA" id="ARBA00022448"/>
    </source>
</evidence>
<gene>
    <name evidence="10" type="ORF">BSTOLATCC_MIC59656</name>
</gene>
<keyword evidence="6" id="KW-0677">Repeat</keyword>
<reference evidence="10" key="1">
    <citation type="submission" date="2021-09" db="EMBL/GenBank/DDBJ databases">
        <authorList>
            <consortium name="AG Swart"/>
            <person name="Singh M."/>
            <person name="Singh A."/>
            <person name="Seah K."/>
            <person name="Emmerich C."/>
        </authorList>
    </citation>
    <scope>NUCLEOTIDE SEQUENCE</scope>
    <source>
        <strain evidence="10">ATCC30299</strain>
    </source>
</reference>
<feature type="transmembrane region" description="Helical" evidence="9">
    <location>
        <begin position="43"/>
        <end position="60"/>
    </location>
</feature>
<evidence type="ECO:0000256" key="5">
    <source>
        <dbReference type="ARBA" id="ARBA00022692"/>
    </source>
</evidence>
<keyword evidence="3" id="KW-0813">Transport</keyword>
<evidence type="ECO:0000313" key="10">
    <source>
        <dbReference type="EMBL" id="CAG9333846.1"/>
    </source>
</evidence>
<dbReference type="InterPro" id="IPR004316">
    <property type="entry name" value="SWEET_rpt"/>
</dbReference>
<evidence type="ECO:0000256" key="1">
    <source>
        <dbReference type="ARBA" id="ARBA00004127"/>
    </source>
</evidence>
<dbReference type="GO" id="GO:0012505">
    <property type="term" value="C:endomembrane system"/>
    <property type="evidence" value="ECO:0007669"/>
    <property type="project" value="UniProtKB-SubCell"/>
</dbReference>
<comment type="caution">
    <text evidence="10">The sequence shown here is derived from an EMBL/GenBank/DDBJ whole genome shotgun (WGS) entry which is preliminary data.</text>
</comment>
<evidence type="ECO:0000256" key="4">
    <source>
        <dbReference type="ARBA" id="ARBA00022597"/>
    </source>
</evidence>
<feature type="transmembrane region" description="Helical" evidence="9">
    <location>
        <begin position="154"/>
        <end position="177"/>
    </location>
</feature>
<organism evidence="10 11">
    <name type="scientific">Blepharisma stoltei</name>
    <dbReference type="NCBI Taxonomy" id="1481888"/>
    <lineage>
        <taxon>Eukaryota</taxon>
        <taxon>Sar</taxon>
        <taxon>Alveolata</taxon>
        <taxon>Ciliophora</taxon>
        <taxon>Postciliodesmatophora</taxon>
        <taxon>Heterotrichea</taxon>
        <taxon>Heterotrichida</taxon>
        <taxon>Blepharismidae</taxon>
        <taxon>Blepharisma</taxon>
    </lineage>
</organism>
<feature type="transmembrane region" description="Helical" evidence="9">
    <location>
        <begin position="6"/>
        <end position="23"/>
    </location>
</feature>
<protein>
    <recommendedName>
        <fullName evidence="12">Bidirectional sugar transporter SWEET</fullName>
    </recommendedName>
</protein>
<comment type="subcellular location">
    <subcellularLocation>
        <location evidence="1">Endomembrane system</location>
        <topology evidence="1">Multi-pass membrane protein</topology>
    </subcellularLocation>
</comment>
<dbReference type="EMBL" id="CAJZBQ010000057">
    <property type="protein sequence ID" value="CAG9333846.1"/>
    <property type="molecule type" value="Genomic_DNA"/>
</dbReference>
<keyword evidence="11" id="KW-1185">Reference proteome</keyword>
<evidence type="ECO:0000313" key="11">
    <source>
        <dbReference type="Proteomes" id="UP001162131"/>
    </source>
</evidence>
<dbReference type="GO" id="GO:0016020">
    <property type="term" value="C:membrane"/>
    <property type="evidence" value="ECO:0007669"/>
    <property type="project" value="InterPro"/>
</dbReference>
<dbReference type="PANTHER" id="PTHR10791">
    <property type="entry name" value="RAG1-ACTIVATING PROTEIN 1"/>
    <property type="match status" value="1"/>
</dbReference>
<name>A0AAU9K2U2_9CILI</name>
<evidence type="ECO:0000256" key="6">
    <source>
        <dbReference type="ARBA" id="ARBA00022737"/>
    </source>
</evidence>
<evidence type="ECO:0000256" key="7">
    <source>
        <dbReference type="ARBA" id="ARBA00022989"/>
    </source>
</evidence>
<keyword evidence="7 9" id="KW-1133">Transmembrane helix</keyword>
<dbReference type="Pfam" id="PF03083">
    <property type="entry name" value="MtN3_slv"/>
    <property type="match status" value="2"/>
</dbReference>
<dbReference type="Gene3D" id="1.20.1280.290">
    <property type="match status" value="2"/>
</dbReference>
<comment type="similarity">
    <text evidence="2">Belongs to the SWEET sugar transporter family.</text>
</comment>
<evidence type="ECO:0000256" key="9">
    <source>
        <dbReference type="SAM" id="Phobius"/>
    </source>
</evidence>
<dbReference type="InterPro" id="IPR047664">
    <property type="entry name" value="SWEET"/>
</dbReference>
<proteinExistence type="inferred from homology"/>
<accession>A0AAU9K2U2</accession>